<comment type="caution">
    <text evidence="2">The sequence shown here is derived from an EMBL/GenBank/DDBJ whole genome shotgun (WGS) entry which is preliminary data.</text>
</comment>
<proteinExistence type="predicted"/>
<dbReference type="Proteomes" id="UP000641152">
    <property type="component" value="Unassembled WGS sequence"/>
</dbReference>
<accession>A0ABR9DFQ3</accession>
<evidence type="ECO:0000313" key="2">
    <source>
        <dbReference type="EMBL" id="MBD9361616.1"/>
    </source>
</evidence>
<organism evidence="2 3">
    <name type="scientific">Methylomonas fluvii</name>
    <dbReference type="NCBI Taxonomy" id="1854564"/>
    <lineage>
        <taxon>Bacteria</taxon>
        <taxon>Pseudomonadati</taxon>
        <taxon>Pseudomonadota</taxon>
        <taxon>Gammaproteobacteria</taxon>
        <taxon>Methylococcales</taxon>
        <taxon>Methylococcaceae</taxon>
        <taxon>Methylomonas</taxon>
    </lineage>
</organism>
<dbReference type="EMBL" id="JACXST010000002">
    <property type="protein sequence ID" value="MBD9361616.1"/>
    <property type="molecule type" value="Genomic_DNA"/>
</dbReference>
<evidence type="ECO:0000313" key="3">
    <source>
        <dbReference type="Proteomes" id="UP000641152"/>
    </source>
</evidence>
<feature type="region of interest" description="Disordered" evidence="1">
    <location>
        <begin position="101"/>
        <end position="129"/>
    </location>
</feature>
<reference evidence="2 3" key="1">
    <citation type="submission" date="2020-09" db="EMBL/GenBank/DDBJ databases">
        <title>Methylomonas albis sp. nov. and Methylomonas fluvii sp. nov.: Two cold-adapted methanotrophs from the River Elbe and an amended description of Methylovulum psychrotolerans strain Eb1.</title>
        <authorList>
            <person name="Bussmann I.K."/>
            <person name="Klings K.-W."/>
            <person name="Warnstedt J."/>
            <person name="Hoppert M."/>
            <person name="Saborowski A."/>
            <person name="Horn F."/>
            <person name="Liebner S."/>
        </authorList>
    </citation>
    <scope>NUCLEOTIDE SEQUENCE [LARGE SCALE GENOMIC DNA]</scope>
    <source>
        <strain evidence="2 3">EbB</strain>
    </source>
</reference>
<name>A0ABR9DFQ3_9GAMM</name>
<keyword evidence="3" id="KW-1185">Reference proteome</keyword>
<gene>
    <name evidence="2" type="ORF">EBB_13990</name>
</gene>
<sequence length="129" mass="14555">MLNACGNTNQINGKTMKTAHKSVAFIKEHLPANQRVEFEVAYWGLRNQIKDDAEFLKTINNKTSLDIIELGKASFTKSKAAGVVEVAGYDNWDQMIAKQIEQRTEQDRSAVDSKDKKGYPSVDYKMHAM</sequence>
<evidence type="ECO:0000256" key="1">
    <source>
        <dbReference type="SAM" id="MobiDB-lite"/>
    </source>
</evidence>
<protein>
    <submittedName>
        <fullName evidence="2">Uncharacterized protein</fullName>
    </submittedName>
</protein>